<keyword evidence="1" id="KW-1133">Transmembrane helix</keyword>
<reference evidence="2 3" key="1">
    <citation type="submission" date="2019-01" db="EMBL/GenBank/DDBJ databases">
        <title>Genome sequences of Streptomyces and Rhizobium isolates collected from root and soil.</title>
        <authorList>
            <person name="Chhettri S."/>
            <person name="Sevigny J.L."/>
            <person name="Sen A."/>
            <person name="Ennis N."/>
            <person name="Tisa L."/>
        </authorList>
    </citation>
    <scope>NUCLEOTIDE SEQUENCE [LARGE SCALE GENOMIC DNA]</scope>
    <source>
        <strain evidence="2 3">San01</strain>
    </source>
</reference>
<proteinExistence type="predicted"/>
<organism evidence="2 3">
    <name type="scientific">Streptomyces antnestii</name>
    <dbReference type="NCBI Taxonomy" id="2494256"/>
    <lineage>
        <taxon>Bacteria</taxon>
        <taxon>Bacillati</taxon>
        <taxon>Actinomycetota</taxon>
        <taxon>Actinomycetes</taxon>
        <taxon>Kitasatosporales</taxon>
        <taxon>Streptomycetaceae</taxon>
        <taxon>Streptomyces</taxon>
    </lineage>
</organism>
<name>A0A437P208_9ACTN</name>
<sequence>MFSREGGGTLLMAACTAVALGVVPNILEQWTRRPWVFDVVFATALLLVLTGWVLQRPRGLGVVVSLYPADRTQASRVLTLKNASRRAHGATLVVDRALLWPGEISVQGRPEIVDFVARLVDAQIEELRAAGAAEPEVALYVLAHLQDAFLLGRRLADDVQTSLIVMHLSQQTGRAVVPGVVLGSSLRDPLGAQQRARVRQLLPADRAEDPTLVEIPEAPGQQRHRIAVIVRLASAASMVDDARHVAATGQVSYGPEYHTGYRVPDPGPSGGQGPCGAYLVIDTGDAYLPDDPGLNAAVTTYIWEHWQTARRQWAQHLGGTTAVEGLLFFHGPLPVALALGWLAARDRLTPVHHDLRLAQGAPPPATAGS</sequence>
<dbReference type="AlphaFoldDB" id="A0A437P208"/>
<comment type="caution">
    <text evidence="2">The sequence shown here is derived from an EMBL/GenBank/DDBJ whole genome shotgun (WGS) entry which is preliminary data.</text>
</comment>
<feature type="transmembrane region" description="Helical" evidence="1">
    <location>
        <begin position="35"/>
        <end position="54"/>
    </location>
</feature>
<evidence type="ECO:0008006" key="4">
    <source>
        <dbReference type="Google" id="ProtNLM"/>
    </source>
</evidence>
<feature type="transmembrane region" description="Helical" evidence="1">
    <location>
        <begin position="6"/>
        <end position="23"/>
    </location>
</feature>
<keyword evidence="1" id="KW-0472">Membrane</keyword>
<keyword evidence="1" id="KW-0812">Transmembrane</keyword>
<evidence type="ECO:0000313" key="3">
    <source>
        <dbReference type="Proteomes" id="UP000283128"/>
    </source>
</evidence>
<dbReference type="RefSeq" id="WP_127832771.1">
    <property type="nucleotide sequence ID" value="NZ_RZYA01000028.1"/>
</dbReference>
<gene>
    <name evidence="2" type="ORF">EOT10_36915</name>
</gene>
<evidence type="ECO:0000313" key="2">
    <source>
        <dbReference type="EMBL" id="RVU16256.1"/>
    </source>
</evidence>
<evidence type="ECO:0000256" key="1">
    <source>
        <dbReference type="SAM" id="Phobius"/>
    </source>
</evidence>
<keyword evidence="3" id="KW-1185">Reference proteome</keyword>
<protein>
    <recommendedName>
        <fullName evidence="4">SAVED domain-containing protein</fullName>
    </recommendedName>
</protein>
<dbReference type="Proteomes" id="UP000283128">
    <property type="component" value="Unassembled WGS sequence"/>
</dbReference>
<accession>A0A437P208</accession>
<dbReference type="EMBL" id="RZYA01000028">
    <property type="protein sequence ID" value="RVU16256.1"/>
    <property type="molecule type" value="Genomic_DNA"/>
</dbReference>